<feature type="region of interest" description="Disordered" evidence="1">
    <location>
        <begin position="111"/>
        <end position="132"/>
    </location>
</feature>
<reference evidence="2" key="1">
    <citation type="submission" date="2020-02" db="EMBL/GenBank/DDBJ databases">
        <authorList>
            <person name="Meier V. D."/>
        </authorList>
    </citation>
    <scope>NUCLEOTIDE SEQUENCE</scope>
    <source>
        <strain evidence="2">AVDCRST_MAG56</strain>
    </source>
</reference>
<name>A0A6J4HMY3_9SPHI</name>
<feature type="compositionally biased region" description="Basic residues" evidence="1">
    <location>
        <begin position="59"/>
        <end position="81"/>
    </location>
</feature>
<protein>
    <submittedName>
        <fullName evidence="2">Uncharacterized protein</fullName>
    </submittedName>
</protein>
<dbReference type="EMBL" id="CADCTQ010000076">
    <property type="protein sequence ID" value="CAA9228795.1"/>
    <property type="molecule type" value="Genomic_DNA"/>
</dbReference>
<feature type="non-terminal residue" evidence="2">
    <location>
        <position position="1"/>
    </location>
</feature>
<organism evidence="2">
    <name type="scientific">uncultured Cytophagales bacterium</name>
    <dbReference type="NCBI Taxonomy" id="158755"/>
    <lineage>
        <taxon>Bacteria</taxon>
        <taxon>Pseudomonadati</taxon>
        <taxon>Bacteroidota</taxon>
        <taxon>Sphingobacteriia</taxon>
        <taxon>Sphingobacteriales</taxon>
        <taxon>environmental samples</taxon>
    </lineage>
</organism>
<proteinExistence type="predicted"/>
<gene>
    <name evidence="2" type="ORF">AVDCRST_MAG56-840</name>
</gene>
<feature type="region of interest" description="Disordered" evidence="1">
    <location>
        <begin position="269"/>
        <end position="298"/>
    </location>
</feature>
<evidence type="ECO:0000313" key="2">
    <source>
        <dbReference type="EMBL" id="CAA9228795.1"/>
    </source>
</evidence>
<feature type="compositionally biased region" description="Basic and acidic residues" evidence="1">
    <location>
        <begin position="1"/>
        <end position="11"/>
    </location>
</feature>
<feature type="region of interest" description="Disordered" evidence="1">
    <location>
        <begin position="203"/>
        <end position="232"/>
    </location>
</feature>
<evidence type="ECO:0000256" key="1">
    <source>
        <dbReference type="SAM" id="MobiDB-lite"/>
    </source>
</evidence>
<feature type="compositionally biased region" description="Basic and acidic residues" evidence="1">
    <location>
        <begin position="20"/>
        <end position="32"/>
    </location>
</feature>
<feature type="non-terminal residue" evidence="2">
    <location>
        <position position="298"/>
    </location>
</feature>
<feature type="region of interest" description="Disordered" evidence="1">
    <location>
        <begin position="1"/>
        <end position="81"/>
    </location>
</feature>
<sequence>DHRFSGPDRGDPAGVAAPLPEKRRQTRQKDGVARPGAGRGGPGDRRLPVAALPETGAARPRRVCRRGGRVPGRRLGPRRNPVRPLVGAARQAPLGAGLAGQRDRLHLRPLVGDGPAEHRPAGLPDGQVGSGRFHVGARAGVSAALRAGQGLRRPHPGAPAGIREKVVLRNVPLRPGGVAPGKHGVGGFRGGRLAAARGQMVPHQGPLQHRDPPRPGTALHLPGGPAAVPRQKPQRARAGTGLRRRHPAVLVAVHLPGGVVEPPHLVPFAPLPRPHRNHCQQPPPQRGLHRRRPHARRV</sequence>
<dbReference type="AlphaFoldDB" id="A0A6J4HMY3"/>
<feature type="compositionally biased region" description="Basic residues" evidence="1">
    <location>
        <begin position="287"/>
        <end position="298"/>
    </location>
</feature>
<accession>A0A6J4HMY3</accession>